<feature type="transmembrane region" description="Helical" evidence="1">
    <location>
        <begin position="253"/>
        <end position="273"/>
    </location>
</feature>
<dbReference type="SUPFAM" id="SSF103473">
    <property type="entry name" value="MFS general substrate transporter"/>
    <property type="match status" value="1"/>
</dbReference>
<dbReference type="InterPro" id="IPR036259">
    <property type="entry name" value="MFS_trans_sf"/>
</dbReference>
<proteinExistence type="predicted"/>
<feature type="transmembrane region" description="Helical" evidence="1">
    <location>
        <begin position="171"/>
        <end position="195"/>
    </location>
</feature>
<feature type="transmembrane region" description="Helical" evidence="1">
    <location>
        <begin position="201"/>
        <end position="221"/>
    </location>
</feature>
<feature type="transmembrane region" description="Helical" evidence="1">
    <location>
        <begin position="415"/>
        <end position="435"/>
    </location>
</feature>
<keyword evidence="1" id="KW-0472">Membrane</keyword>
<organism evidence="2 3">
    <name type="scientific">Zeimonas arvi</name>
    <dbReference type="NCBI Taxonomy" id="2498847"/>
    <lineage>
        <taxon>Bacteria</taxon>
        <taxon>Pseudomonadati</taxon>
        <taxon>Pseudomonadota</taxon>
        <taxon>Betaproteobacteria</taxon>
        <taxon>Burkholderiales</taxon>
        <taxon>Burkholderiaceae</taxon>
        <taxon>Zeimonas</taxon>
    </lineage>
</organism>
<comment type="caution">
    <text evidence="2">The sequence shown here is derived from an EMBL/GenBank/DDBJ whole genome shotgun (WGS) entry which is preliminary data.</text>
</comment>
<feature type="transmembrane region" description="Helical" evidence="1">
    <location>
        <begin position="384"/>
        <end position="409"/>
    </location>
</feature>
<feature type="transmembrane region" description="Helical" evidence="1">
    <location>
        <begin position="285"/>
        <end position="305"/>
    </location>
</feature>
<feature type="transmembrane region" description="Helical" evidence="1">
    <location>
        <begin position="132"/>
        <end position="151"/>
    </location>
</feature>
<dbReference type="OrthoDB" id="1117124at2"/>
<feature type="transmembrane region" description="Helical" evidence="1">
    <location>
        <begin position="105"/>
        <end position="126"/>
    </location>
</feature>
<keyword evidence="1" id="KW-1133">Transmembrane helix</keyword>
<feature type="transmembrane region" description="Helical" evidence="1">
    <location>
        <begin position="317"/>
        <end position="337"/>
    </location>
</feature>
<evidence type="ECO:0000256" key="1">
    <source>
        <dbReference type="SAM" id="Phobius"/>
    </source>
</evidence>
<evidence type="ECO:0000313" key="2">
    <source>
        <dbReference type="EMBL" id="TXL63915.1"/>
    </source>
</evidence>
<sequence>MAPIASRQRVYEVLTGEDQGRVCKDIPDSACREQPRNFLTHVLSLAATKTADGLADPKLVLAWLLGATGAPAFMTGLLVPIREAGALLPQLVIAASIRSLPVRKWVWAIGSIVQGAAAIGVGLAALLLQGAAAGWTILGLLLMLALARSGCSIAHKDVLGKTVSKSTRGTVTGTAGTASAIVLLGFGMLLGTGLLERSVGVIAIALGVAGLLWIGAGLLFASLAEAPGATEGGGNPLAVAVAQFGLLRRDPQLARFVAVRGLLLATTLAPPFLVAMEGRRAGMQAVGLGAFVIASALAAISSSYVWGRLSDVSSRRVIIIAGLIGAAALLAAAAVGSGLGEPVGLSVASPFALPVLVFALSIAEQGIRLGRTTHVVDMADPARRGAYTALSNTITGLLTLGAGAFGLLAHRTGEVPLLLLFAALAILAVWLAHGLEEVQQD</sequence>
<evidence type="ECO:0000313" key="3">
    <source>
        <dbReference type="Proteomes" id="UP000321548"/>
    </source>
</evidence>
<dbReference type="EMBL" id="VDUY01000007">
    <property type="protein sequence ID" value="TXL63915.1"/>
    <property type="molecule type" value="Genomic_DNA"/>
</dbReference>
<keyword evidence="3" id="KW-1185">Reference proteome</keyword>
<dbReference type="Proteomes" id="UP000321548">
    <property type="component" value="Unassembled WGS sequence"/>
</dbReference>
<feature type="transmembrane region" description="Helical" evidence="1">
    <location>
        <begin position="343"/>
        <end position="363"/>
    </location>
</feature>
<accession>A0A5C8NST2</accession>
<keyword evidence="1" id="KW-0812">Transmembrane</keyword>
<reference evidence="2 3" key="1">
    <citation type="submission" date="2019-06" db="EMBL/GenBank/DDBJ databases">
        <title>Quisquiliibacterium sp. nov., isolated from a maize field.</title>
        <authorList>
            <person name="Lin S.-Y."/>
            <person name="Tsai C.-F."/>
            <person name="Young C.-C."/>
        </authorList>
    </citation>
    <scope>NUCLEOTIDE SEQUENCE [LARGE SCALE GENOMIC DNA]</scope>
    <source>
        <strain evidence="2 3">CC-CFT501</strain>
    </source>
</reference>
<dbReference type="Gene3D" id="1.20.1250.20">
    <property type="entry name" value="MFS general substrate transporter like domains"/>
    <property type="match status" value="1"/>
</dbReference>
<protein>
    <submittedName>
        <fullName evidence="2">MFS transporter</fullName>
    </submittedName>
</protein>
<dbReference type="PANTHER" id="PTHR23526:SF2">
    <property type="entry name" value="MAJOR FACILITATOR SUPERFAMILY (MFS) PROFILE DOMAIN-CONTAINING PROTEIN"/>
    <property type="match status" value="1"/>
</dbReference>
<dbReference type="PANTHER" id="PTHR23526">
    <property type="entry name" value="INTEGRAL MEMBRANE TRANSPORT PROTEIN-RELATED"/>
    <property type="match status" value="1"/>
</dbReference>
<dbReference type="InterPro" id="IPR052528">
    <property type="entry name" value="Sugar_transport-like"/>
</dbReference>
<gene>
    <name evidence="2" type="ORF">FHP08_15680</name>
</gene>
<feature type="transmembrane region" description="Helical" evidence="1">
    <location>
        <begin position="60"/>
        <end position="81"/>
    </location>
</feature>
<name>A0A5C8NST2_9BURK</name>
<dbReference type="AlphaFoldDB" id="A0A5C8NST2"/>